<protein>
    <submittedName>
        <fullName evidence="1">Uncharacterized protein</fullName>
    </submittedName>
</protein>
<sequence length="37" mass="4377">MNKDSSINISFHRWELFPFLQSSTKATNTIHERPKSQ</sequence>
<proteinExistence type="predicted"/>
<reference evidence="1" key="1">
    <citation type="submission" date="2014-05" db="EMBL/GenBank/DDBJ databases">
        <authorList>
            <person name="Chronopoulou M."/>
        </authorList>
    </citation>
    <scope>NUCLEOTIDE SEQUENCE</scope>
    <source>
        <tissue evidence="1">Whole organism</tissue>
    </source>
</reference>
<organism evidence="1">
    <name type="scientific">Lepeophtheirus salmonis</name>
    <name type="common">Salmon louse</name>
    <name type="synonym">Caligus salmonis</name>
    <dbReference type="NCBI Taxonomy" id="72036"/>
    <lineage>
        <taxon>Eukaryota</taxon>
        <taxon>Metazoa</taxon>
        <taxon>Ecdysozoa</taxon>
        <taxon>Arthropoda</taxon>
        <taxon>Crustacea</taxon>
        <taxon>Multicrustacea</taxon>
        <taxon>Hexanauplia</taxon>
        <taxon>Copepoda</taxon>
        <taxon>Siphonostomatoida</taxon>
        <taxon>Caligidae</taxon>
        <taxon>Lepeophtheirus</taxon>
    </lineage>
</organism>
<dbReference type="EMBL" id="HACA01021371">
    <property type="protein sequence ID" value="CDW38732.1"/>
    <property type="molecule type" value="Transcribed_RNA"/>
</dbReference>
<name>A0A0K2ULH4_LEPSM</name>
<evidence type="ECO:0000313" key="1">
    <source>
        <dbReference type="EMBL" id="CDW38732.1"/>
    </source>
</evidence>
<accession>A0A0K2ULH4</accession>
<dbReference type="AlphaFoldDB" id="A0A0K2ULH4"/>